<dbReference type="InterPro" id="IPR002123">
    <property type="entry name" value="Plipid/glycerol_acylTrfase"/>
</dbReference>
<dbReference type="Gene3D" id="3.40.50.150">
    <property type="entry name" value="Vaccinia Virus protein VP39"/>
    <property type="match status" value="1"/>
</dbReference>
<dbReference type="CDD" id="cd07989">
    <property type="entry name" value="LPLAT_AGPAT-like"/>
    <property type="match status" value="1"/>
</dbReference>
<dbReference type="InterPro" id="IPR029063">
    <property type="entry name" value="SAM-dependent_MTases_sf"/>
</dbReference>
<dbReference type="SUPFAM" id="SSF53335">
    <property type="entry name" value="S-adenosyl-L-methionine-dependent methyltransferases"/>
    <property type="match status" value="1"/>
</dbReference>
<dbReference type="InterPro" id="IPR004869">
    <property type="entry name" value="MMPL_dom"/>
</dbReference>
<feature type="transmembrane region" description="Helical" evidence="6">
    <location>
        <begin position="294"/>
        <end position="314"/>
    </location>
</feature>
<keyword evidence="8" id="KW-0808">Transferase</keyword>
<dbReference type="Proteomes" id="UP000808349">
    <property type="component" value="Unassembled WGS sequence"/>
</dbReference>
<name>A0A9D7S6R0_9BACT</name>
<evidence type="ECO:0000259" key="7">
    <source>
        <dbReference type="SMART" id="SM00563"/>
    </source>
</evidence>
<feature type="domain" description="Phospholipid/glycerol acyltransferase" evidence="7">
    <location>
        <begin position="894"/>
        <end position="1002"/>
    </location>
</feature>
<feature type="transmembrane region" description="Helical" evidence="6">
    <location>
        <begin position="858"/>
        <end position="876"/>
    </location>
</feature>
<organism evidence="8 9">
    <name type="scientific">Candidatus Defluviibacterium haderslevense</name>
    <dbReference type="NCBI Taxonomy" id="2981993"/>
    <lineage>
        <taxon>Bacteria</taxon>
        <taxon>Pseudomonadati</taxon>
        <taxon>Bacteroidota</taxon>
        <taxon>Saprospiria</taxon>
        <taxon>Saprospirales</taxon>
        <taxon>Saprospiraceae</taxon>
        <taxon>Candidatus Defluviibacterium</taxon>
    </lineage>
</organism>
<feature type="transmembrane region" description="Helical" evidence="6">
    <location>
        <begin position="821"/>
        <end position="846"/>
    </location>
</feature>
<keyword evidence="3 6" id="KW-0812">Transmembrane</keyword>
<dbReference type="SUPFAM" id="SSF82866">
    <property type="entry name" value="Multidrug efflux transporter AcrB transmembrane domain"/>
    <property type="match status" value="2"/>
</dbReference>
<dbReference type="InterPro" id="IPR050545">
    <property type="entry name" value="Mycobact_MmpL"/>
</dbReference>
<feature type="transmembrane region" description="Helical" evidence="6">
    <location>
        <begin position="685"/>
        <end position="705"/>
    </location>
</feature>
<dbReference type="Pfam" id="PF13847">
    <property type="entry name" value="Methyltransf_31"/>
    <property type="match status" value="1"/>
</dbReference>
<feature type="transmembrane region" description="Helical" evidence="6">
    <location>
        <begin position="751"/>
        <end position="769"/>
    </location>
</feature>
<accession>A0A9D7S6R0</accession>
<sequence>MRNYFVDIFHFFEHRKTIFYFTLFSLCICCIYYASKIEIKQNVMHMLPQDKNIEAFANFFENSKYADKVIVGLSMMGENDLDQLINITDSLSYTLQSAMGALVESIEHKSNDSLTSVLLDVINDHLPIFLDSIDYSIIDSLISDASIKKKLNENLTTLSSFEALALKDYIYRDPLGIYYLAYNKLKGLQFTEDFSLYDEHFLSKDERYVVMFINPSFPSANSKKTVEFTNKLEQIVSEFKSNHNQTNIIYFGAPFVSAGNAKQINKDTRLTLGMSVILIVLLISLFFKKRFSSIIILIPVVFGALFSLALIYLIQGDISVMALAGGSLILGIAINFSLHFLTHLTEQPNRQQTIVDLTFPMTIGSLTTILGFLSLQFVNAPVLKDLGLFAAFSLIGAALATLIILPQLVSTYDNINTDSQISNKYSNFIYKFQTSKYTLWIIIILTPILLYYAKNVTFENDLNKINFMSRETQTAQDTFNKMSSQFQKSVFLLSSGNSLEEAQINNEKLHSTLDYAKTSKFVNAFICPTQILPSLNEQQKRISKWNLYWNPSKKESLFRRLQVEGIQLGYHSSFTTSFQESLNSKFTTLTDSEISIFKNTIIKNFIESKDTTFTIINILKANTPQLNNLYDLFNSNKEVKIFDRQFVTDHLIKIVSDNFTFISLFTSLIVLFALFLIYGRIELTLISFLPMVISWIWILGIMSIFNIKFNIINIILSTFIFALGDDYCIFTMDGLIQKYAKGVHHLKSISISIFLSVLTTLIGLGILIFSKHPAMFSIALISIIGILCVWIISQTLQPLLFKILITNRTKNKLHPLSFFKLIKTFIAFAYFVFGALLLVIIGFVLTKLIPFQKKKLKYLYHYILCNFTKSLMYLMANVKKKIINPHNENHKTPSIIIANHQSFLDILSLVMLHPKFILLTNHWVWSSPIFGLVVQMADYLKAQDAEINLPFLKEKIKEGYSIVIFPEGTRSFDGHMKRFHKGAFLLAEQLNVDILPIVLHGTGYCMSKGDFLLKNGQITIEYLPRILNTNIDFGVSYQEKTKNISKYFKQKYTDLAVQIEDVNYFHDQLIGNYILKGPILEWYMRIKLNLENNYKFMDEIIPLENKILDIGCGYGFLDYILAFRSSQRSISALDFDAEKISIASNGYLRPNNLTFETANILEYPMKCYDTIIISDVLHYLNDQQQNEILDSCIKALNPKGLLIIRDGIKEKKNRHKGTQLSEFLSTKVFNFNKVSESGLSFISSNLIYNFVKINHLSIQEVDSTKLTSNITFILKKS</sequence>
<keyword evidence="8" id="KW-0012">Acyltransferase</keyword>
<feature type="transmembrane region" description="Helical" evidence="6">
    <location>
        <begin position="386"/>
        <end position="405"/>
    </location>
</feature>
<evidence type="ECO:0000256" key="3">
    <source>
        <dbReference type="ARBA" id="ARBA00022692"/>
    </source>
</evidence>
<dbReference type="Gene3D" id="1.20.1640.10">
    <property type="entry name" value="Multidrug efflux transporter AcrB transmembrane domain"/>
    <property type="match status" value="2"/>
</dbReference>
<dbReference type="CDD" id="cd02440">
    <property type="entry name" value="AdoMet_MTases"/>
    <property type="match status" value="1"/>
</dbReference>
<feature type="transmembrane region" description="Helical" evidence="6">
    <location>
        <begin position="18"/>
        <end position="35"/>
    </location>
</feature>
<dbReference type="InterPro" id="IPR025714">
    <property type="entry name" value="Methyltranfer_dom"/>
</dbReference>
<dbReference type="Pfam" id="PF03176">
    <property type="entry name" value="MMPL"/>
    <property type="match status" value="1"/>
</dbReference>
<evidence type="ECO:0000256" key="5">
    <source>
        <dbReference type="ARBA" id="ARBA00023136"/>
    </source>
</evidence>
<evidence type="ECO:0000256" key="2">
    <source>
        <dbReference type="ARBA" id="ARBA00022475"/>
    </source>
</evidence>
<feature type="transmembrane region" description="Helical" evidence="6">
    <location>
        <begin position="775"/>
        <end position="800"/>
    </location>
</feature>
<keyword evidence="5 6" id="KW-0472">Membrane</keyword>
<evidence type="ECO:0000313" key="8">
    <source>
        <dbReference type="EMBL" id="MBK9716401.1"/>
    </source>
</evidence>
<feature type="transmembrane region" description="Helical" evidence="6">
    <location>
        <begin position="437"/>
        <end position="453"/>
    </location>
</feature>
<feature type="transmembrane region" description="Helical" evidence="6">
    <location>
        <begin position="320"/>
        <end position="341"/>
    </location>
</feature>
<protein>
    <submittedName>
        <fullName evidence="8">1-acyl-sn-glycerol-3-phosphate acyltransferase</fullName>
    </submittedName>
</protein>
<dbReference type="GO" id="GO:0016746">
    <property type="term" value="F:acyltransferase activity"/>
    <property type="evidence" value="ECO:0007669"/>
    <property type="project" value="UniProtKB-KW"/>
</dbReference>
<proteinExistence type="predicted"/>
<feature type="transmembrane region" description="Helical" evidence="6">
    <location>
        <begin position="353"/>
        <end position="374"/>
    </location>
</feature>
<evidence type="ECO:0000256" key="1">
    <source>
        <dbReference type="ARBA" id="ARBA00004651"/>
    </source>
</evidence>
<reference evidence="8 9" key="1">
    <citation type="submission" date="2020-10" db="EMBL/GenBank/DDBJ databases">
        <title>Connecting structure to function with the recovery of over 1000 high-quality activated sludge metagenome-assembled genomes encoding full-length rRNA genes using long-read sequencing.</title>
        <authorList>
            <person name="Singleton C.M."/>
            <person name="Petriglieri F."/>
            <person name="Kristensen J.M."/>
            <person name="Kirkegaard R.H."/>
            <person name="Michaelsen T.Y."/>
            <person name="Andersen M.H."/>
            <person name="Karst S.M."/>
            <person name="Dueholm M.S."/>
            <person name="Nielsen P.H."/>
            <person name="Albertsen M."/>
        </authorList>
    </citation>
    <scope>NUCLEOTIDE SEQUENCE [LARGE SCALE GENOMIC DNA]</scope>
    <source>
        <strain evidence="8">Ribe_18-Q3-R11-54_BAT3C.373</strain>
    </source>
</reference>
<feature type="transmembrane region" description="Helical" evidence="6">
    <location>
        <begin position="711"/>
        <end position="730"/>
    </location>
</feature>
<keyword evidence="4 6" id="KW-1133">Transmembrane helix</keyword>
<dbReference type="EMBL" id="JADKFW010000004">
    <property type="protein sequence ID" value="MBK9716401.1"/>
    <property type="molecule type" value="Genomic_DNA"/>
</dbReference>
<evidence type="ECO:0000256" key="4">
    <source>
        <dbReference type="ARBA" id="ARBA00022989"/>
    </source>
</evidence>
<dbReference type="PANTHER" id="PTHR33406:SF13">
    <property type="entry name" value="MEMBRANE PROTEIN YDFJ"/>
    <property type="match status" value="1"/>
</dbReference>
<dbReference type="AlphaFoldDB" id="A0A9D7S6R0"/>
<feature type="transmembrane region" description="Helical" evidence="6">
    <location>
        <begin position="659"/>
        <end position="678"/>
    </location>
</feature>
<evidence type="ECO:0000256" key="6">
    <source>
        <dbReference type="SAM" id="Phobius"/>
    </source>
</evidence>
<gene>
    <name evidence="8" type="ORF">IPO85_02545</name>
</gene>
<keyword evidence="2" id="KW-1003">Cell membrane</keyword>
<comment type="subcellular location">
    <subcellularLocation>
        <location evidence="1">Cell membrane</location>
        <topology evidence="1">Multi-pass membrane protein</topology>
    </subcellularLocation>
</comment>
<dbReference type="GO" id="GO:0005886">
    <property type="term" value="C:plasma membrane"/>
    <property type="evidence" value="ECO:0007669"/>
    <property type="project" value="UniProtKB-SubCell"/>
</dbReference>
<dbReference type="Pfam" id="PF01553">
    <property type="entry name" value="Acyltransferase"/>
    <property type="match status" value="1"/>
</dbReference>
<dbReference type="SMART" id="SM00563">
    <property type="entry name" value="PlsC"/>
    <property type="match status" value="1"/>
</dbReference>
<feature type="transmembrane region" description="Helical" evidence="6">
    <location>
        <begin position="270"/>
        <end position="287"/>
    </location>
</feature>
<dbReference type="PANTHER" id="PTHR33406">
    <property type="entry name" value="MEMBRANE PROTEIN MJ1562-RELATED"/>
    <property type="match status" value="1"/>
</dbReference>
<dbReference type="SUPFAM" id="SSF69593">
    <property type="entry name" value="Glycerol-3-phosphate (1)-acyltransferase"/>
    <property type="match status" value="1"/>
</dbReference>
<comment type="caution">
    <text evidence="8">The sequence shown here is derived from an EMBL/GenBank/DDBJ whole genome shotgun (WGS) entry which is preliminary data.</text>
</comment>
<evidence type="ECO:0000313" key="9">
    <source>
        <dbReference type="Proteomes" id="UP000808349"/>
    </source>
</evidence>